<dbReference type="SUPFAM" id="SSF101801">
    <property type="entry name" value="Surface presentation of antigens (SPOA)"/>
    <property type="match status" value="1"/>
</dbReference>
<sequence>MMISPLTLPVVDGAIVAALRRLGRGLRLSYQVAGQHGELLLEPGHMPRANGSFVFDTACGALAFGNPGPVLSLLGDCPVTLAEHGNDPDAWFWALFQHQLSPQVQSLLGYLRLQESEQPHDFSCRLTVRLGESRVVDRLSLAPDTFLALCDAGPWQSLAPSLPHSLTLSVSVLLGHSQLPISQVSSVRPGDVLMLKNPMFNANGDGRLRVGRQGLQGRLDHDTGVLRFTFFSIEEMCVDEVSADQNQGYEWADPSPATDQAPVDIFGREPFDELAMGLSVRCGTLQLTLGELHQLAPGAVLGVSGYAPGMAGLYYGDRPIGHGQLVDVDGRLGLQLSRVIFSR</sequence>
<evidence type="ECO:0000313" key="3">
    <source>
        <dbReference type="EMBL" id="QOU06064.1"/>
    </source>
</evidence>
<reference evidence="3 4" key="1">
    <citation type="submission" date="2020-10" db="EMBL/GenBank/DDBJ databases">
        <title>Complete genome sequence of a novel Pseudomonas fluorescens strain isolated from the flower of kumarahou (Pomaderris kumeraho).</title>
        <authorList>
            <person name="Summers M.C."/>
            <person name="Nowak V."/>
            <person name="Fairhurst M.J."/>
            <person name="Owen J.G."/>
            <person name="Gerth M.L."/>
            <person name="Patrick W.M."/>
        </authorList>
    </citation>
    <scope>NUCLEOTIDE SEQUENCE [LARGE SCALE GENOMIC DNA]</scope>
    <source>
        <strain evidence="3 4">KF1</strain>
    </source>
</reference>
<dbReference type="PANTHER" id="PTHR30034:SF6">
    <property type="entry name" value="YOP PROTEINS TRANSLOCATION PROTEIN Q"/>
    <property type="match status" value="1"/>
</dbReference>
<keyword evidence="3" id="KW-0966">Cell projection</keyword>
<dbReference type="EMBL" id="CP063233">
    <property type="protein sequence ID" value="QOU06064.1"/>
    <property type="molecule type" value="Genomic_DNA"/>
</dbReference>
<feature type="domain" description="SpaO FliM/N C-terminal related" evidence="2">
    <location>
        <begin position="165"/>
        <end position="201"/>
    </location>
</feature>
<keyword evidence="3" id="KW-0969">Cilium</keyword>
<dbReference type="InterPro" id="IPR036429">
    <property type="entry name" value="SpoA-like_sf"/>
</dbReference>
<dbReference type="Pfam" id="PF01052">
    <property type="entry name" value="FliMN_C"/>
    <property type="match status" value="1"/>
</dbReference>
<dbReference type="GO" id="GO:0071978">
    <property type="term" value="P:bacterial-type flagellum-dependent swarming motility"/>
    <property type="evidence" value="ECO:0007669"/>
    <property type="project" value="TreeGrafter"/>
</dbReference>
<name>A0A1B3CM64_PSEFL</name>
<dbReference type="Gene3D" id="2.30.330.10">
    <property type="entry name" value="SpoA-like"/>
    <property type="match status" value="1"/>
</dbReference>
<dbReference type="AlphaFoldDB" id="A0A1B3CM64"/>
<evidence type="ECO:0000259" key="1">
    <source>
        <dbReference type="Pfam" id="PF01052"/>
    </source>
</evidence>
<feature type="domain" description="Flagellar motor switch protein FliN-like C-terminal" evidence="1">
    <location>
        <begin position="274"/>
        <end position="340"/>
    </location>
</feature>
<dbReference type="PANTHER" id="PTHR30034">
    <property type="entry name" value="FLAGELLAR MOTOR SWITCH PROTEIN FLIM"/>
    <property type="match status" value="1"/>
</dbReference>
<dbReference type="RefSeq" id="WP_041160833.1">
    <property type="nucleotide sequence ID" value="NZ_CP015637.1"/>
</dbReference>
<dbReference type="Pfam" id="PF26304">
    <property type="entry name" value="FliMN_C_rel"/>
    <property type="match status" value="1"/>
</dbReference>
<dbReference type="Proteomes" id="UP000593833">
    <property type="component" value="Chromosome"/>
</dbReference>
<evidence type="ECO:0000313" key="4">
    <source>
        <dbReference type="Proteomes" id="UP000593833"/>
    </source>
</evidence>
<protein>
    <submittedName>
        <fullName evidence="3">FliM/FliN family flagellar motor switch protein</fullName>
    </submittedName>
</protein>
<dbReference type="InterPro" id="IPR001543">
    <property type="entry name" value="FliN-like_C"/>
</dbReference>
<proteinExistence type="predicted"/>
<evidence type="ECO:0000259" key="2">
    <source>
        <dbReference type="Pfam" id="PF26304"/>
    </source>
</evidence>
<gene>
    <name evidence="3" type="ORF">IM720_04895</name>
</gene>
<dbReference type="OrthoDB" id="6516509at2"/>
<dbReference type="GO" id="GO:0050918">
    <property type="term" value="P:positive chemotaxis"/>
    <property type="evidence" value="ECO:0007669"/>
    <property type="project" value="TreeGrafter"/>
</dbReference>
<organism evidence="3 4">
    <name type="scientific">Pseudomonas fluorescens</name>
    <dbReference type="NCBI Taxonomy" id="294"/>
    <lineage>
        <taxon>Bacteria</taxon>
        <taxon>Pseudomonadati</taxon>
        <taxon>Pseudomonadota</taxon>
        <taxon>Gammaproteobacteria</taxon>
        <taxon>Pseudomonadales</taxon>
        <taxon>Pseudomonadaceae</taxon>
        <taxon>Pseudomonas</taxon>
    </lineage>
</organism>
<dbReference type="InterPro" id="IPR058805">
    <property type="entry name" value="SpaO_FliMN_C_rel"/>
</dbReference>
<accession>A0A1B3CM64</accession>
<keyword evidence="3" id="KW-0282">Flagellum</keyword>